<dbReference type="GO" id="GO:0047372">
    <property type="term" value="F:monoacylglycerol lipase activity"/>
    <property type="evidence" value="ECO:0007669"/>
    <property type="project" value="TreeGrafter"/>
</dbReference>
<sequence>MSNDITKWLGPVRYRQIGDLRWGFYKIGPEAQYWPPQAGIAEEEPALMLITGLGLTVQTWGPKLLRGLAEKRTVYALDNPGMGYSKDEGSTATTVAAVVNAYADFITSEGLKQKPHILGWSYGGAVALALGIEHGHLLGKLVIAAGDYGGSGNDPRSTASQAADGDIENAASLFFPDTPEGRAGARSFIEGHNALPDDPLTPDTVQLQLESMYQFHKKGQGIQESLPSIANPVLILQGQEDTFVPPVMAETMEAAIPNVRLVLSPGAGHGVLFQEPSRLTEIENFLSS</sequence>
<dbReference type="PANTHER" id="PTHR43798">
    <property type="entry name" value="MONOACYLGLYCEROL LIPASE"/>
    <property type="match status" value="1"/>
</dbReference>
<evidence type="ECO:0000313" key="3">
    <source>
        <dbReference type="Proteomes" id="UP001465755"/>
    </source>
</evidence>
<dbReference type="GO" id="GO:0016020">
    <property type="term" value="C:membrane"/>
    <property type="evidence" value="ECO:0007669"/>
    <property type="project" value="TreeGrafter"/>
</dbReference>
<dbReference type="GO" id="GO:0046464">
    <property type="term" value="P:acylglycerol catabolic process"/>
    <property type="evidence" value="ECO:0007669"/>
    <property type="project" value="TreeGrafter"/>
</dbReference>
<accession>A0AAW1P6S5</accession>
<dbReference type="PRINTS" id="PR00111">
    <property type="entry name" value="ABHYDROLASE"/>
</dbReference>
<reference evidence="2 3" key="1">
    <citation type="journal article" date="2024" name="Nat. Commun.">
        <title>Phylogenomics reveals the evolutionary origins of lichenization in chlorophyte algae.</title>
        <authorList>
            <person name="Puginier C."/>
            <person name="Libourel C."/>
            <person name="Otte J."/>
            <person name="Skaloud P."/>
            <person name="Haon M."/>
            <person name="Grisel S."/>
            <person name="Petersen M."/>
            <person name="Berrin J.G."/>
            <person name="Delaux P.M."/>
            <person name="Dal Grande F."/>
            <person name="Keller J."/>
        </authorList>
    </citation>
    <scope>NUCLEOTIDE SEQUENCE [LARGE SCALE GENOMIC DNA]</scope>
    <source>
        <strain evidence="2 3">SAG 2036</strain>
    </source>
</reference>
<dbReference type="InterPro" id="IPR050266">
    <property type="entry name" value="AB_hydrolase_sf"/>
</dbReference>
<keyword evidence="3" id="KW-1185">Reference proteome</keyword>
<dbReference type="AlphaFoldDB" id="A0AAW1P6S5"/>
<dbReference type="EMBL" id="JALJOQ010000024">
    <property type="protein sequence ID" value="KAK9808391.1"/>
    <property type="molecule type" value="Genomic_DNA"/>
</dbReference>
<dbReference type="Pfam" id="PF00561">
    <property type="entry name" value="Abhydrolase_1"/>
    <property type="match status" value="1"/>
</dbReference>
<organism evidence="2 3">
    <name type="scientific">Symbiochloris irregularis</name>
    <dbReference type="NCBI Taxonomy" id="706552"/>
    <lineage>
        <taxon>Eukaryota</taxon>
        <taxon>Viridiplantae</taxon>
        <taxon>Chlorophyta</taxon>
        <taxon>core chlorophytes</taxon>
        <taxon>Trebouxiophyceae</taxon>
        <taxon>Trebouxiales</taxon>
        <taxon>Trebouxiaceae</taxon>
        <taxon>Symbiochloris</taxon>
    </lineage>
</organism>
<proteinExistence type="predicted"/>
<evidence type="ECO:0000313" key="2">
    <source>
        <dbReference type="EMBL" id="KAK9808391.1"/>
    </source>
</evidence>
<dbReference type="Gene3D" id="3.40.50.1820">
    <property type="entry name" value="alpha/beta hydrolase"/>
    <property type="match status" value="1"/>
</dbReference>
<dbReference type="PANTHER" id="PTHR43798:SF5">
    <property type="entry name" value="MONOACYLGLYCEROL LIPASE ABHD6"/>
    <property type="match status" value="1"/>
</dbReference>
<protein>
    <recommendedName>
        <fullName evidence="1">AB hydrolase-1 domain-containing protein</fullName>
    </recommendedName>
</protein>
<dbReference type="InterPro" id="IPR000073">
    <property type="entry name" value="AB_hydrolase_1"/>
</dbReference>
<comment type="caution">
    <text evidence="2">The sequence shown here is derived from an EMBL/GenBank/DDBJ whole genome shotgun (WGS) entry which is preliminary data.</text>
</comment>
<dbReference type="SUPFAM" id="SSF53474">
    <property type="entry name" value="alpha/beta-Hydrolases"/>
    <property type="match status" value="1"/>
</dbReference>
<evidence type="ECO:0000259" key="1">
    <source>
        <dbReference type="Pfam" id="PF00561"/>
    </source>
</evidence>
<dbReference type="Proteomes" id="UP001465755">
    <property type="component" value="Unassembled WGS sequence"/>
</dbReference>
<feature type="domain" description="AB hydrolase-1" evidence="1">
    <location>
        <begin position="45"/>
        <end position="276"/>
    </location>
</feature>
<gene>
    <name evidence="2" type="ORF">WJX73_010181</name>
</gene>
<dbReference type="InterPro" id="IPR029058">
    <property type="entry name" value="AB_hydrolase_fold"/>
</dbReference>
<name>A0AAW1P6S5_9CHLO</name>